<feature type="compositionally biased region" description="Acidic residues" evidence="1">
    <location>
        <begin position="25"/>
        <end position="34"/>
    </location>
</feature>
<protein>
    <recommendedName>
        <fullName evidence="4">Alginate lyase domain-containing protein</fullName>
    </recommendedName>
</protein>
<feature type="region of interest" description="Disordered" evidence="1">
    <location>
        <begin position="25"/>
        <end position="102"/>
    </location>
</feature>
<evidence type="ECO:0008006" key="4">
    <source>
        <dbReference type="Google" id="ProtNLM"/>
    </source>
</evidence>
<dbReference type="Gene3D" id="1.50.10.100">
    <property type="entry name" value="Chondroitin AC/alginate lyase"/>
    <property type="match status" value="1"/>
</dbReference>
<accession>A6GEG0</accession>
<evidence type="ECO:0000256" key="1">
    <source>
        <dbReference type="SAM" id="MobiDB-lite"/>
    </source>
</evidence>
<comment type="caution">
    <text evidence="2">The sequence shown here is derived from an EMBL/GenBank/DDBJ whole genome shotgun (WGS) entry which is preliminary data.</text>
</comment>
<dbReference type="SUPFAM" id="SSF48230">
    <property type="entry name" value="Chondroitin AC/alginate lyase"/>
    <property type="match status" value="1"/>
</dbReference>
<keyword evidence="3" id="KW-1185">Reference proteome</keyword>
<feature type="region of interest" description="Disordered" evidence="1">
    <location>
        <begin position="493"/>
        <end position="513"/>
    </location>
</feature>
<evidence type="ECO:0000313" key="2">
    <source>
        <dbReference type="EMBL" id="EDM75732.1"/>
    </source>
</evidence>
<dbReference type="AlphaFoldDB" id="A6GEG0"/>
<evidence type="ECO:0000313" key="3">
    <source>
        <dbReference type="Proteomes" id="UP000005801"/>
    </source>
</evidence>
<dbReference type="EMBL" id="ABCS01000082">
    <property type="protein sequence ID" value="EDM75732.1"/>
    <property type="molecule type" value="Genomic_DNA"/>
</dbReference>
<organism evidence="2 3">
    <name type="scientific">Plesiocystis pacifica SIR-1</name>
    <dbReference type="NCBI Taxonomy" id="391625"/>
    <lineage>
        <taxon>Bacteria</taxon>
        <taxon>Pseudomonadati</taxon>
        <taxon>Myxococcota</taxon>
        <taxon>Polyangia</taxon>
        <taxon>Nannocystales</taxon>
        <taxon>Nannocystaceae</taxon>
        <taxon>Plesiocystis</taxon>
    </lineage>
</organism>
<feature type="compositionally biased region" description="Polar residues" evidence="1">
    <location>
        <begin position="35"/>
        <end position="45"/>
    </location>
</feature>
<feature type="compositionally biased region" description="Acidic residues" evidence="1">
    <location>
        <begin position="46"/>
        <end position="69"/>
    </location>
</feature>
<sequence>MQRLLEPLTCLALLLASCVVDDKELGDEAGDDTESSSSEAGTSDAETSDAETSDAETSDAETSDAETSDAETSTGDAETDGSETDSDTDSDTGGEPGDPLVSEDFTISELHLLQERAAGTATFNFVSLGDVTPNSPAEWERILASAAAFEASMENFVEEPVLDDWDDLVTPDFYNYWNGPIAGWRTVSSQDPPYWDGEGTIPTWAPATKKSTGNGFVPCTPSDNYWTCQDAFKYGDDLLSAALVAAVQEDEALMDDVRRVLLRQTDVSRAPGVDFSNRSRWGIGDQAQGLGGGQQVSSTNPFFFTSLWVVKIAKAYDYTRNRAVEGQVIDNPVYTAQERAQIEAWLFEAGLYFRDAIEQFLLEEISIFDSLDARIAGTPNANIDNPPYDDFSLWDGGPFATYGQLQTQNRITDSAMSVCVIGWMLEDEVLIRDCKLFFEEVIRYNLRPDGTMGDYYRGGNNGETGQHYVSGQLGHLVEIADLFARHGDPSLYEYSTSEGSNHPQHPESSTVGGPKSLLTALLLTAKLNRPEGYEGRHKQGQLINGDTGGPGRRYLQHFLVWARANTYYRNAELAALLDGDADMGFRPLQPPNEVFNNGYVVDTTRGTFAASPGELFLHGKKSDCAVDLFPYPGLTAPPCL</sequence>
<dbReference type="InterPro" id="IPR008929">
    <property type="entry name" value="Chondroitin_lyas"/>
</dbReference>
<proteinExistence type="predicted"/>
<dbReference type="Proteomes" id="UP000005801">
    <property type="component" value="Unassembled WGS sequence"/>
</dbReference>
<feature type="compositionally biased region" description="Polar residues" evidence="1">
    <location>
        <begin position="493"/>
        <end position="511"/>
    </location>
</feature>
<name>A6GEG0_9BACT</name>
<reference evidence="2 3" key="1">
    <citation type="submission" date="2007-06" db="EMBL/GenBank/DDBJ databases">
        <authorList>
            <person name="Shimkets L."/>
            <person name="Ferriera S."/>
            <person name="Johnson J."/>
            <person name="Kravitz S."/>
            <person name="Beeson K."/>
            <person name="Sutton G."/>
            <person name="Rogers Y.-H."/>
            <person name="Friedman R."/>
            <person name="Frazier M."/>
            <person name="Venter J.C."/>
        </authorList>
    </citation>
    <scope>NUCLEOTIDE SEQUENCE [LARGE SCALE GENOMIC DNA]</scope>
    <source>
        <strain evidence="2 3">SIR-1</strain>
    </source>
</reference>
<feature type="compositionally biased region" description="Acidic residues" evidence="1">
    <location>
        <begin position="77"/>
        <end position="92"/>
    </location>
</feature>
<dbReference type="PROSITE" id="PS51257">
    <property type="entry name" value="PROKAR_LIPOPROTEIN"/>
    <property type="match status" value="1"/>
</dbReference>
<dbReference type="STRING" id="391625.PPSIR1_27658"/>
<gene>
    <name evidence="2" type="ORF">PPSIR1_27658</name>
</gene>
<dbReference type="RefSeq" id="WP_006975100.1">
    <property type="nucleotide sequence ID" value="NZ_ABCS01000082.1"/>
</dbReference>